<keyword evidence="11" id="KW-1185">Reference proteome</keyword>
<evidence type="ECO:0000256" key="7">
    <source>
        <dbReference type="RuleBase" id="RU004182"/>
    </source>
</evidence>
<gene>
    <name evidence="10" type="primary">phrB</name>
    <name evidence="10" type="ORF">K0504_12865</name>
</gene>
<evidence type="ECO:0000256" key="5">
    <source>
        <dbReference type="ARBA" id="ARBA00022827"/>
    </source>
</evidence>
<sequence length="489" mass="55988">MTTKTFKRALVWFRRDLRVLDNPALSQACELSKSVVAVFVVSPVQWQKHHKSAIQIDFTRRRLLALKSELSELNIDLKVLIADDFNQQLDCVLDCVESWQIDAVFSNREYEVDEVNRDQQFLKLLRQTPAKPACYSYEERCIIPPGQIVNGSHAPYKVFTPFSKNWLKQLATMGWHCLAKPNKLAIHSNTFASAAELAEHWHCSLAAEDWPAAEGLSKDYAVATPDILAQLRTFAREQSQDYQQQRDFPALDNTSKLSPHLAIGSLSAKQCLARLCHEHGAPWELAEGPKTWLNELIWREFYCHVMVAWPHVCMNQAFNPRYQQIQWPNDSLLFDKWCQGKTGFPLVDAAMRQLNQTGWMHNRLRMIVASFLSKDLMIDWRWGEQYFMSRLIDGDLSANNGGWQWAASTGTDAAPYFRIFNPETQSKRFDGSGLFIRRFIPELADCPTALLHKAGAGGHYIAPIVDHGERRQMSLALYKDHHEQLAQAG</sequence>
<dbReference type="NCBIfam" id="NF007955">
    <property type="entry name" value="PRK10674.1"/>
    <property type="match status" value="1"/>
</dbReference>
<evidence type="ECO:0000313" key="10">
    <source>
        <dbReference type="EMBL" id="MBW8191931.1"/>
    </source>
</evidence>
<accession>A0ABS7EHV7</accession>
<dbReference type="GO" id="GO:0003904">
    <property type="term" value="F:deoxyribodipyrimidine photo-lyase activity"/>
    <property type="evidence" value="ECO:0007669"/>
    <property type="project" value="UniProtKB-EC"/>
</dbReference>
<dbReference type="Pfam" id="PF03441">
    <property type="entry name" value="FAD_binding_7"/>
    <property type="match status" value="1"/>
</dbReference>
<dbReference type="InterPro" id="IPR005101">
    <property type="entry name" value="Cryptochr/Photolyase_FAD-bd"/>
</dbReference>
<reference evidence="10" key="1">
    <citation type="submission" date="2021-07" db="EMBL/GenBank/DDBJ databases">
        <title>Neiella marina sp. nov., isolated from the intestinal content of sea cucumber Apostichopus japonicus.</title>
        <authorList>
            <person name="Bai X."/>
        </authorList>
    </citation>
    <scope>NUCLEOTIDE SEQUENCE</scope>
    <source>
        <strain evidence="10">126</strain>
    </source>
</reference>
<evidence type="ECO:0000256" key="2">
    <source>
        <dbReference type="ARBA" id="ARBA00001974"/>
    </source>
</evidence>
<dbReference type="Pfam" id="PF00875">
    <property type="entry name" value="DNA_photolyase"/>
    <property type="match status" value="1"/>
</dbReference>
<dbReference type="InterPro" id="IPR002081">
    <property type="entry name" value="Cryptochrome/DNA_photolyase_1"/>
</dbReference>
<proteinExistence type="inferred from homology"/>
<dbReference type="SUPFAM" id="SSF52425">
    <property type="entry name" value="Cryptochrome/photolyase, N-terminal domain"/>
    <property type="match status" value="1"/>
</dbReference>
<comment type="similarity">
    <text evidence="3">Belongs to the DNA photolyase class-1 family.</text>
</comment>
<dbReference type="InterPro" id="IPR036134">
    <property type="entry name" value="Crypto/Photolyase_FAD-like_sf"/>
</dbReference>
<organism evidence="10 11">
    <name type="scientific">Neiella holothuriorum</name>
    <dbReference type="NCBI Taxonomy" id="2870530"/>
    <lineage>
        <taxon>Bacteria</taxon>
        <taxon>Pseudomonadati</taxon>
        <taxon>Pseudomonadota</taxon>
        <taxon>Gammaproteobacteria</taxon>
        <taxon>Alteromonadales</taxon>
        <taxon>Echinimonadaceae</taxon>
        <taxon>Neiella</taxon>
    </lineage>
</organism>
<dbReference type="SUPFAM" id="SSF48173">
    <property type="entry name" value="Cryptochrome/photolyase FAD-binding domain"/>
    <property type="match status" value="1"/>
</dbReference>
<keyword evidence="8" id="KW-0175">Coiled coil</keyword>
<dbReference type="PROSITE" id="PS00691">
    <property type="entry name" value="DNA_PHOTOLYASES_1_2"/>
    <property type="match status" value="1"/>
</dbReference>
<dbReference type="RefSeq" id="WP_220104605.1">
    <property type="nucleotide sequence ID" value="NZ_JAHZSS010000016.1"/>
</dbReference>
<dbReference type="PRINTS" id="PR00147">
    <property type="entry name" value="DNAPHOTLYASE"/>
</dbReference>
<keyword evidence="10" id="KW-0456">Lyase</keyword>
<name>A0ABS7EHV7_9GAMM</name>
<dbReference type="PROSITE" id="PS00394">
    <property type="entry name" value="DNA_PHOTOLYASES_1_1"/>
    <property type="match status" value="1"/>
</dbReference>
<evidence type="ECO:0000256" key="3">
    <source>
        <dbReference type="ARBA" id="ARBA00005862"/>
    </source>
</evidence>
<evidence type="ECO:0000256" key="1">
    <source>
        <dbReference type="ARBA" id="ARBA00001932"/>
    </source>
</evidence>
<dbReference type="InterPro" id="IPR014729">
    <property type="entry name" value="Rossmann-like_a/b/a_fold"/>
</dbReference>
<dbReference type="PROSITE" id="PS51645">
    <property type="entry name" value="PHR_CRY_ALPHA_BETA"/>
    <property type="match status" value="1"/>
</dbReference>
<dbReference type="Gene3D" id="1.25.40.80">
    <property type="match status" value="1"/>
</dbReference>
<dbReference type="InterPro" id="IPR006050">
    <property type="entry name" value="DNA_photolyase_N"/>
</dbReference>
<evidence type="ECO:0000259" key="9">
    <source>
        <dbReference type="PROSITE" id="PS51645"/>
    </source>
</evidence>
<protein>
    <submittedName>
        <fullName evidence="10">Deoxyribodipyrimidine photo-lyase</fullName>
        <ecNumber evidence="10">4.1.99.3</ecNumber>
    </submittedName>
</protein>
<comment type="cofactor">
    <cofactor evidence="2">
        <name>FAD</name>
        <dbReference type="ChEBI" id="CHEBI:57692"/>
    </cofactor>
</comment>
<dbReference type="InterPro" id="IPR018394">
    <property type="entry name" value="DNA_photolyase_1_CS_C"/>
</dbReference>
<dbReference type="Gene3D" id="3.40.50.620">
    <property type="entry name" value="HUPs"/>
    <property type="match status" value="1"/>
</dbReference>
<dbReference type="InterPro" id="IPR036155">
    <property type="entry name" value="Crypto/Photolyase_N_sf"/>
</dbReference>
<comment type="caution">
    <text evidence="10">The sequence shown here is derived from an EMBL/GenBank/DDBJ whole genome shotgun (WGS) entry which is preliminary data.</text>
</comment>
<comment type="similarity">
    <text evidence="7">Belongs to the DNA photolyase family.</text>
</comment>
<comment type="cofactor">
    <cofactor evidence="1">
        <name>(6R)-5,10-methylene-5,6,7,8-tetrahydrofolate</name>
        <dbReference type="ChEBI" id="CHEBI:15636"/>
    </cofactor>
</comment>
<evidence type="ECO:0000313" key="11">
    <source>
        <dbReference type="Proteomes" id="UP001166251"/>
    </source>
</evidence>
<dbReference type="EMBL" id="JAHZSS010000016">
    <property type="protein sequence ID" value="MBW8191931.1"/>
    <property type="molecule type" value="Genomic_DNA"/>
</dbReference>
<evidence type="ECO:0000256" key="4">
    <source>
        <dbReference type="ARBA" id="ARBA00022630"/>
    </source>
</evidence>
<feature type="coiled-coil region" evidence="8">
    <location>
        <begin position="56"/>
        <end position="83"/>
    </location>
</feature>
<keyword evidence="5 7" id="KW-0274">FAD</keyword>
<keyword evidence="4 7" id="KW-0285">Flavoprotein</keyword>
<evidence type="ECO:0000256" key="8">
    <source>
        <dbReference type="SAM" id="Coils"/>
    </source>
</evidence>
<dbReference type="Proteomes" id="UP001166251">
    <property type="component" value="Unassembled WGS sequence"/>
</dbReference>
<keyword evidence="6 7" id="KW-0157">Chromophore</keyword>
<dbReference type="PANTHER" id="PTHR11455:SF9">
    <property type="entry name" value="CRYPTOCHROME CIRCADIAN CLOCK 5 ISOFORM X1"/>
    <property type="match status" value="1"/>
</dbReference>
<feature type="domain" description="Photolyase/cryptochrome alpha/beta" evidence="9">
    <location>
        <begin position="7"/>
        <end position="142"/>
    </location>
</feature>
<dbReference type="EC" id="4.1.99.3" evidence="10"/>
<dbReference type="Gene3D" id="1.10.579.10">
    <property type="entry name" value="DNA Cyclobutane Dipyrimidine Photolyase, subunit A, domain 3"/>
    <property type="match status" value="1"/>
</dbReference>
<evidence type="ECO:0000256" key="6">
    <source>
        <dbReference type="ARBA" id="ARBA00022991"/>
    </source>
</evidence>
<dbReference type="PANTHER" id="PTHR11455">
    <property type="entry name" value="CRYPTOCHROME"/>
    <property type="match status" value="1"/>
</dbReference>